<evidence type="ECO:0000313" key="3">
    <source>
        <dbReference type="Proteomes" id="UP000324748"/>
    </source>
</evidence>
<dbReference type="AlphaFoldDB" id="A0A5B0M0V4"/>
<gene>
    <name evidence="2" type="ORF">PGT21_031150</name>
</gene>
<comment type="caution">
    <text evidence="2">The sequence shown here is derived from an EMBL/GenBank/DDBJ whole genome shotgun (WGS) entry which is preliminary data.</text>
</comment>
<dbReference type="Proteomes" id="UP000324748">
    <property type="component" value="Unassembled WGS sequence"/>
</dbReference>
<proteinExistence type="predicted"/>
<feature type="compositionally biased region" description="Basic and acidic residues" evidence="1">
    <location>
        <begin position="11"/>
        <end position="28"/>
    </location>
</feature>
<keyword evidence="3" id="KW-1185">Reference proteome</keyword>
<name>A0A5B0M0V4_PUCGR</name>
<accession>A0A5B0M0V4</accession>
<protein>
    <submittedName>
        <fullName evidence="2">Uncharacterized protein</fullName>
    </submittedName>
</protein>
<dbReference type="OrthoDB" id="2503851at2759"/>
<sequence length="205" mass="23845">MPRPPKKKAKKNAENKDDFRSKSGKASDLEAESSDEMKNLASIVKLKRSSKTGNHSFEIFERKCSQLIENTTKEIELKIKTHEENLARIYESVEEINEEVEPGENEAVFERKLNKNFDAEINSLSRALTDMNTQKSCDRDELQVDSELLEELNLRPERLAEFSQLMTAECKRGFRMYCENNLLVSDARKFKERYKALMKEALWAK</sequence>
<feature type="region of interest" description="Disordered" evidence="1">
    <location>
        <begin position="1"/>
        <end position="35"/>
    </location>
</feature>
<dbReference type="EMBL" id="VSWC01000183">
    <property type="protein sequence ID" value="KAA1069670.1"/>
    <property type="molecule type" value="Genomic_DNA"/>
</dbReference>
<reference evidence="2 3" key="1">
    <citation type="submission" date="2019-05" db="EMBL/GenBank/DDBJ databases">
        <title>Emergence of the Ug99 lineage of the wheat stem rust pathogen through somatic hybridization.</title>
        <authorList>
            <person name="Li F."/>
            <person name="Upadhyaya N.M."/>
            <person name="Sperschneider J."/>
            <person name="Matny O."/>
            <person name="Nguyen-Phuc H."/>
            <person name="Mago R."/>
            <person name="Raley C."/>
            <person name="Miller M.E."/>
            <person name="Silverstein K.A.T."/>
            <person name="Henningsen E."/>
            <person name="Hirsch C.D."/>
            <person name="Visser B."/>
            <person name="Pretorius Z.A."/>
            <person name="Steffenson B.J."/>
            <person name="Schwessinger B."/>
            <person name="Dodds P.N."/>
            <person name="Figueroa M."/>
        </authorList>
    </citation>
    <scope>NUCLEOTIDE SEQUENCE [LARGE SCALE GENOMIC DNA]</scope>
    <source>
        <strain evidence="2">21-0</strain>
    </source>
</reference>
<evidence type="ECO:0000313" key="2">
    <source>
        <dbReference type="EMBL" id="KAA1069670.1"/>
    </source>
</evidence>
<organism evidence="2 3">
    <name type="scientific">Puccinia graminis f. sp. tritici</name>
    <dbReference type="NCBI Taxonomy" id="56615"/>
    <lineage>
        <taxon>Eukaryota</taxon>
        <taxon>Fungi</taxon>
        <taxon>Dikarya</taxon>
        <taxon>Basidiomycota</taxon>
        <taxon>Pucciniomycotina</taxon>
        <taxon>Pucciniomycetes</taxon>
        <taxon>Pucciniales</taxon>
        <taxon>Pucciniaceae</taxon>
        <taxon>Puccinia</taxon>
    </lineage>
</organism>
<evidence type="ECO:0000256" key="1">
    <source>
        <dbReference type="SAM" id="MobiDB-lite"/>
    </source>
</evidence>
<feature type="compositionally biased region" description="Basic residues" evidence="1">
    <location>
        <begin position="1"/>
        <end position="10"/>
    </location>
</feature>